<gene>
    <name evidence="6" type="primary">soxX</name>
    <name evidence="6" type="ORF">KY465_14000</name>
</gene>
<evidence type="ECO:0000256" key="2">
    <source>
        <dbReference type="ARBA" id="ARBA00023004"/>
    </source>
</evidence>
<dbReference type="NCBIfam" id="TIGR04485">
    <property type="entry name" value="thiosulf_SoxX"/>
    <property type="match status" value="1"/>
</dbReference>
<evidence type="ECO:0000256" key="4">
    <source>
        <dbReference type="SAM" id="SignalP"/>
    </source>
</evidence>
<dbReference type="EMBL" id="JAHWQX010000003">
    <property type="protein sequence ID" value="MBW3098392.1"/>
    <property type="molecule type" value="Genomic_DNA"/>
</dbReference>
<dbReference type="Proteomes" id="UP001430804">
    <property type="component" value="Unassembled WGS sequence"/>
</dbReference>
<feature type="signal peptide" evidence="4">
    <location>
        <begin position="1"/>
        <end position="24"/>
    </location>
</feature>
<dbReference type="Pfam" id="PF00034">
    <property type="entry name" value="Cytochrom_C"/>
    <property type="match status" value="1"/>
</dbReference>
<comment type="caution">
    <text evidence="6">The sequence shown here is derived from an EMBL/GenBank/DDBJ whole genome shotgun (WGS) entry which is preliminary data.</text>
</comment>
<dbReference type="PROSITE" id="PS51007">
    <property type="entry name" value="CYTC"/>
    <property type="match status" value="1"/>
</dbReference>
<reference evidence="6" key="1">
    <citation type="submission" date="2021-07" db="EMBL/GenBank/DDBJ databases">
        <title>Pseudohoeflea marina sp. nov. a polyhydroxyalcanoate-producing bacterium.</title>
        <authorList>
            <person name="Zheng W."/>
            <person name="Yu S."/>
            <person name="Huang Y."/>
        </authorList>
    </citation>
    <scope>NUCLEOTIDE SEQUENCE</scope>
    <source>
        <strain evidence="6">DP4N28-3</strain>
    </source>
</reference>
<evidence type="ECO:0000313" key="7">
    <source>
        <dbReference type="Proteomes" id="UP001430804"/>
    </source>
</evidence>
<dbReference type="InterPro" id="IPR030999">
    <property type="entry name" value="Thiosulf_SoxX"/>
</dbReference>
<feature type="domain" description="Cytochrome c" evidence="5">
    <location>
        <begin position="48"/>
        <end position="154"/>
    </location>
</feature>
<feature type="chain" id="PRO_5047409200" evidence="4">
    <location>
        <begin position="25"/>
        <end position="156"/>
    </location>
</feature>
<accession>A0ABS6WQZ6</accession>
<evidence type="ECO:0000256" key="1">
    <source>
        <dbReference type="ARBA" id="ARBA00022723"/>
    </source>
</evidence>
<keyword evidence="4" id="KW-0732">Signal</keyword>
<proteinExistence type="predicted"/>
<sequence>MAMLPLLAAPLILSPALTATPAFAAEVPPDDVEFADEGVMSSLTGKPGDPSVGAEVFASRKQGNCLACHANGDLAELPFHGNVGPPLDGVADRYEEPFLRAIVADAKQIFTEETVMPGFYTLKVGHDVAEQFKGKTILSAQEVEDVVAYLTTLKEE</sequence>
<keyword evidence="3" id="KW-0349">Heme</keyword>
<name>A0ABS6WQZ6_9HYPH</name>
<keyword evidence="1 3" id="KW-0479">Metal-binding</keyword>
<keyword evidence="7" id="KW-1185">Reference proteome</keyword>
<dbReference type="InterPro" id="IPR009056">
    <property type="entry name" value="Cyt_c-like_dom"/>
</dbReference>
<organism evidence="6 7">
    <name type="scientific">Pseudohoeflea coraliihabitans</name>
    <dbReference type="NCBI Taxonomy" id="2860393"/>
    <lineage>
        <taxon>Bacteria</taxon>
        <taxon>Pseudomonadati</taxon>
        <taxon>Pseudomonadota</taxon>
        <taxon>Alphaproteobacteria</taxon>
        <taxon>Hyphomicrobiales</taxon>
        <taxon>Rhizobiaceae</taxon>
        <taxon>Pseudohoeflea</taxon>
    </lineage>
</organism>
<keyword evidence="2 3" id="KW-0408">Iron</keyword>
<evidence type="ECO:0000259" key="5">
    <source>
        <dbReference type="PROSITE" id="PS51007"/>
    </source>
</evidence>
<evidence type="ECO:0000313" key="6">
    <source>
        <dbReference type="EMBL" id="MBW3098392.1"/>
    </source>
</evidence>
<protein>
    <submittedName>
        <fullName evidence="6">Sulfur oxidation c-type cytochrome SoxX</fullName>
    </submittedName>
</protein>
<evidence type="ECO:0000256" key="3">
    <source>
        <dbReference type="PROSITE-ProRule" id="PRU00433"/>
    </source>
</evidence>